<dbReference type="GO" id="GO:0005524">
    <property type="term" value="F:ATP binding"/>
    <property type="evidence" value="ECO:0007669"/>
    <property type="project" value="UniProtKB-UniRule"/>
</dbReference>
<evidence type="ECO:0000256" key="1">
    <source>
        <dbReference type="PROSITE-ProRule" id="PRU00409"/>
    </source>
</evidence>
<sequence length="316" mass="36634">MNKVEILIISDTMDFTTDYICLELQRRNASYLRINRDKFQDYRIVLGIGEPVLNITVNSKKYIADNQSLKAIYYRAPIYLHDTFKPNLSYDEQLYRSQWTAFLRNLVLFENAKWMNNPISTFKAENKMVQLKYARKIGLKCPRTLLLNSVEEVPLDKDANYIMKSLDTVLLKQNDKESFVYSTVVTGEELMTSRLTVAPLVIQEYLYPKVDLRVTVVEDKVFTVKIIKDGIGVEGDWRKEKENVDFIEIDLPEDIQKKCIQIVSHLGLSFGGIDLILNNETYYFIEVNPTGEWAWLVNKSGLKIDRAICDSLQVSI</sequence>
<evidence type="ECO:0000259" key="2">
    <source>
        <dbReference type="PROSITE" id="PS50975"/>
    </source>
</evidence>
<evidence type="ECO:0000313" key="3">
    <source>
        <dbReference type="EMBL" id="KAB3527200.1"/>
    </source>
</evidence>
<dbReference type="EMBL" id="WBZB01000046">
    <property type="protein sequence ID" value="KAB3527200.1"/>
    <property type="molecule type" value="Genomic_DNA"/>
</dbReference>
<keyword evidence="4" id="KW-1185">Reference proteome</keyword>
<accession>A0A833HM11</accession>
<dbReference type="RefSeq" id="WP_151866752.1">
    <property type="nucleotide sequence ID" value="NZ_WBZB01000046.1"/>
</dbReference>
<keyword evidence="1" id="KW-0067">ATP-binding</keyword>
<organism evidence="3 4">
    <name type="scientific">Alkaliphilus serpentinus</name>
    <dbReference type="NCBI Taxonomy" id="1482731"/>
    <lineage>
        <taxon>Bacteria</taxon>
        <taxon>Bacillati</taxon>
        <taxon>Bacillota</taxon>
        <taxon>Clostridia</taxon>
        <taxon>Peptostreptococcales</taxon>
        <taxon>Natronincolaceae</taxon>
        <taxon>Alkaliphilus</taxon>
    </lineage>
</organism>
<dbReference type="InterPro" id="IPR013651">
    <property type="entry name" value="ATP-grasp_RimK-type"/>
</dbReference>
<dbReference type="PANTHER" id="PTHR21621">
    <property type="entry name" value="RIBOSOMAL PROTEIN S6 MODIFICATION PROTEIN"/>
    <property type="match status" value="1"/>
</dbReference>
<protein>
    <submittedName>
        <fullName evidence="3">ATP-grasp domain-containing protein</fullName>
    </submittedName>
</protein>
<feature type="domain" description="ATP-grasp" evidence="2">
    <location>
        <begin position="131"/>
        <end position="313"/>
    </location>
</feature>
<dbReference type="GO" id="GO:0009432">
    <property type="term" value="P:SOS response"/>
    <property type="evidence" value="ECO:0007669"/>
    <property type="project" value="TreeGrafter"/>
</dbReference>
<dbReference type="PANTHER" id="PTHR21621:SF0">
    <property type="entry name" value="BETA-CITRYLGLUTAMATE SYNTHASE B-RELATED"/>
    <property type="match status" value="1"/>
</dbReference>
<dbReference type="InterPro" id="IPR011761">
    <property type="entry name" value="ATP-grasp"/>
</dbReference>
<dbReference type="GO" id="GO:0005737">
    <property type="term" value="C:cytoplasm"/>
    <property type="evidence" value="ECO:0007669"/>
    <property type="project" value="TreeGrafter"/>
</dbReference>
<reference evidence="3 4" key="1">
    <citation type="submission" date="2019-10" db="EMBL/GenBank/DDBJ databases">
        <title>Alkaliphilus serpentinus sp. nov. and Alkaliphilus pronyensis sp. nov., two novel anaerobic alkaliphilic species isolated from the serpentinized-hosted hydrothermal field of the Prony Bay (New Caledonia).</title>
        <authorList>
            <person name="Postec A."/>
        </authorList>
    </citation>
    <scope>NUCLEOTIDE SEQUENCE [LARGE SCALE GENOMIC DNA]</scope>
    <source>
        <strain evidence="3 4">LacT</strain>
    </source>
</reference>
<dbReference type="Gene3D" id="3.30.470.20">
    <property type="entry name" value="ATP-grasp fold, B domain"/>
    <property type="match status" value="1"/>
</dbReference>
<dbReference type="Pfam" id="PF08443">
    <property type="entry name" value="RimK"/>
    <property type="match status" value="1"/>
</dbReference>
<dbReference type="GO" id="GO:0018169">
    <property type="term" value="F:ribosomal S6-glutamic acid ligase activity"/>
    <property type="evidence" value="ECO:0007669"/>
    <property type="project" value="TreeGrafter"/>
</dbReference>
<dbReference type="Proteomes" id="UP000465601">
    <property type="component" value="Unassembled WGS sequence"/>
</dbReference>
<evidence type="ECO:0000313" key="4">
    <source>
        <dbReference type="Proteomes" id="UP000465601"/>
    </source>
</evidence>
<dbReference type="OrthoDB" id="583309at2"/>
<dbReference type="AlphaFoldDB" id="A0A833HM11"/>
<dbReference type="PROSITE" id="PS50975">
    <property type="entry name" value="ATP_GRASP"/>
    <property type="match status" value="1"/>
</dbReference>
<proteinExistence type="predicted"/>
<dbReference type="GO" id="GO:0046872">
    <property type="term" value="F:metal ion binding"/>
    <property type="evidence" value="ECO:0007669"/>
    <property type="project" value="InterPro"/>
</dbReference>
<comment type="caution">
    <text evidence="3">The sequence shown here is derived from an EMBL/GenBank/DDBJ whole genome shotgun (WGS) entry which is preliminary data.</text>
</comment>
<keyword evidence="1" id="KW-0547">Nucleotide-binding</keyword>
<name>A0A833HM11_9FIRM</name>
<dbReference type="SUPFAM" id="SSF56059">
    <property type="entry name" value="Glutathione synthetase ATP-binding domain-like"/>
    <property type="match status" value="1"/>
</dbReference>
<gene>
    <name evidence="3" type="ORF">F8153_12825</name>
</gene>